<organism evidence="1 2">
    <name type="scientific">Bacteroides reticulotermitis JCM 10512</name>
    <dbReference type="NCBI Taxonomy" id="1445607"/>
    <lineage>
        <taxon>Bacteria</taxon>
        <taxon>Pseudomonadati</taxon>
        <taxon>Bacteroidota</taxon>
        <taxon>Bacteroidia</taxon>
        <taxon>Bacteroidales</taxon>
        <taxon>Bacteroidaceae</taxon>
        <taxon>Bacteroides</taxon>
    </lineage>
</organism>
<evidence type="ECO:0000313" key="2">
    <source>
        <dbReference type="Proteomes" id="UP000019131"/>
    </source>
</evidence>
<reference evidence="1 2" key="1">
    <citation type="journal article" date="2014" name="Genome Announc.">
        <title>Draft Genome Sequence of Bacteroides reticulotermitis Strain JCM 10512T, Isolated from the Gut of a Termite.</title>
        <authorList>
            <person name="Yuki M."/>
            <person name="Oshima K."/>
            <person name="Suda W."/>
            <person name="Sakamoto M."/>
            <person name="Iida T."/>
            <person name="Hattori M."/>
            <person name="Ohkuma M."/>
        </authorList>
    </citation>
    <scope>NUCLEOTIDE SEQUENCE [LARGE SCALE GENOMIC DNA]</scope>
    <source>
        <strain evidence="1 2">JCM 10512</strain>
    </source>
</reference>
<proteinExistence type="predicted"/>
<dbReference type="Gene3D" id="2.40.37.10">
    <property type="entry name" value="Lyase, Ornithine Decarboxylase, Chain A, domain 1"/>
    <property type="match status" value="1"/>
</dbReference>
<dbReference type="EMBL" id="BAIV01000004">
    <property type="protein sequence ID" value="GAE82641.1"/>
    <property type="molecule type" value="Genomic_DNA"/>
</dbReference>
<keyword evidence="2" id="KW-1185">Reference proteome</keyword>
<accession>W4UNW6</accession>
<evidence type="ECO:0000313" key="1">
    <source>
        <dbReference type="EMBL" id="GAE82641.1"/>
    </source>
</evidence>
<sequence length="43" mass="4926">MRKWRIEDSEELYNITGWGTSYFGINDKGHVVVTPRKDGVGVD</sequence>
<dbReference type="AlphaFoldDB" id="W4UNW6"/>
<dbReference type="InterPro" id="IPR009006">
    <property type="entry name" value="Ala_racemase/Decarboxylase_C"/>
</dbReference>
<comment type="caution">
    <text evidence="1">The sequence shown here is derived from an EMBL/GenBank/DDBJ whole genome shotgun (WGS) entry which is preliminary data.</text>
</comment>
<protein>
    <submittedName>
        <fullName evidence="1">Biosynthetic arginine decarboxylase</fullName>
    </submittedName>
</protein>
<gene>
    <name evidence="1" type="ORF">JCM10512_862</name>
</gene>
<dbReference type="GO" id="GO:0003824">
    <property type="term" value="F:catalytic activity"/>
    <property type="evidence" value="ECO:0007669"/>
    <property type="project" value="InterPro"/>
</dbReference>
<dbReference type="Proteomes" id="UP000019131">
    <property type="component" value="Unassembled WGS sequence"/>
</dbReference>
<dbReference type="STRING" id="1445607.JCM10512_862"/>
<name>W4UNW6_9BACE</name>